<dbReference type="Gene3D" id="3.90.470.20">
    <property type="entry name" value="4'-phosphopantetheinyl transferase domain"/>
    <property type="match status" value="2"/>
</dbReference>
<evidence type="ECO:0000313" key="5">
    <source>
        <dbReference type="EMBL" id="QNS09229.1"/>
    </source>
</evidence>
<dbReference type="GO" id="GO:0000287">
    <property type="term" value="F:magnesium ion binding"/>
    <property type="evidence" value="ECO:0007669"/>
    <property type="project" value="InterPro"/>
</dbReference>
<dbReference type="GO" id="GO:0005829">
    <property type="term" value="C:cytosol"/>
    <property type="evidence" value="ECO:0007669"/>
    <property type="project" value="TreeGrafter"/>
</dbReference>
<dbReference type="GO" id="GO:0008897">
    <property type="term" value="F:holo-[acyl-carrier-protein] synthase activity"/>
    <property type="evidence" value="ECO:0007669"/>
    <property type="project" value="InterPro"/>
</dbReference>
<protein>
    <submittedName>
        <fullName evidence="5">4'-phosphopantetheinyl transferase superfamily protein</fullName>
    </submittedName>
</protein>
<evidence type="ECO:0000313" key="6">
    <source>
        <dbReference type="Proteomes" id="UP000516428"/>
    </source>
</evidence>
<dbReference type="PANTHER" id="PTHR12215:SF10">
    <property type="entry name" value="L-AMINOADIPATE-SEMIALDEHYDE DEHYDROGENASE-PHOSPHOPANTETHEINYL TRANSFERASE"/>
    <property type="match status" value="1"/>
</dbReference>
<comment type="similarity">
    <text evidence="1">Belongs to the P-Pant transferase superfamily. Gsp/Sfp/HetI/AcpT family.</text>
</comment>
<gene>
    <name evidence="5" type="ORF">IAG42_36360</name>
</gene>
<dbReference type="PANTHER" id="PTHR12215">
    <property type="entry name" value="PHOSPHOPANTETHEINE TRANSFERASE"/>
    <property type="match status" value="1"/>
</dbReference>
<evidence type="ECO:0000256" key="1">
    <source>
        <dbReference type="ARBA" id="ARBA00010990"/>
    </source>
</evidence>
<evidence type="ECO:0000256" key="2">
    <source>
        <dbReference type="ARBA" id="ARBA00022679"/>
    </source>
</evidence>
<keyword evidence="5" id="KW-0614">Plasmid</keyword>
<organism evidence="5 6">
    <name type="scientific">Streptomyces xanthii</name>
    <dbReference type="NCBI Taxonomy" id="2768069"/>
    <lineage>
        <taxon>Bacteria</taxon>
        <taxon>Bacillati</taxon>
        <taxon>Actinomycetota</taxon>
        <taxon>Actinomycetes</taxon>
        <taxon>Kitasatosporales</taxon>
        <taxon>Streptomycetaceae</taxon>
        <taxon>Streptomyces</taxon>
    </lineage>
</organism>
<accession>A0A7H1BKH4</accession>
<keyword evidence="2 5" id="KW-0808">Transferase</keyword>
<reference evidence="5 6" key="1">
    <citation type="submission" date="2020-09" db="EMBL/GenBank/DDBJ databases">
        <title>A novel species.</title>
        <authorList>
            <person name="Gao J."/>
        </authorList>
    </citation>
    <scope>NUCLEOTIDE SEQUENCE [LARGE SCALE GENOMIC DNA]</scope>
    <source>
        <strain evidence="5 6">CRXT-Y-14</strain>
        <plasmid evidence="5 6">unnamed1</plasmid>
    </source>
</reference>
<dbReference type="SUPFAM" id="SSF56214">
    <property type="entry name" value="4'-phosphopantetheinyl transferase"/>
    <property type="match status" value="2"/>
</dbReference>
<feature type="domain" description="4'-phosphopantetheinyl transferase N-terminal" evidence="4">
    <location>
        <begin position="31"/>
        <end position="118"/>
    </location>
</feature>
<dbReference type="KEGG" id="sxn:IAG42_36360"/>
<dbReference type="InterPro" id="IPR050559">
    <property type="entry name" value="P-Pant_transferase_sf"/>
</dbReference>
<dbReference type="AlphaFoldDB" id="A0A7H1BKH4"/>
<geneLocation type="plasmid" evidence="5 6">
    <name>unnamed1</name>
</geneLocation>
<proteinExistence type="inferred from homology"/>
<keyword evidence="6" id="KW-1185">Reference proteome</keyword>
<dbReference type="Proteomes" id="UP000516428">
    <property type="component" value="Plasmid unnamed1"/>
</dbReference>
<feature type="domain" description="4'-phosphopantetheinyl transferase" evidence="3">
    <location>
        <begin position="124"/>
        <end position="202"/>
    </location>
</feature>
<dbReference type="InterPro" id="IPR037143">
    <property type="entry name" value="4-PPantetheinyl_Trfase_dom_sf"/>
</dbReference>
<dbReference type="InterPro" id="IPR055066">
    <property type="entry name" value="AASDHPPT_N"/>
</dbReference>
<evidence type="ECO:0000259" key="4">
    <source>
        <dbReference type="Pfam" id="PF22624"/>
    </source>
</evidence>
<name>A0A7H1BKH4_9ACTN</name>
<dbReference type="Pfam" id="PF01648">
    <property type="entry name" value="ACPS"/>
    <property type="match status" value="1"/>
</dbReference>
<dbReference type="InterPro" id="IPR008278">
    <property type="entry name" value="4-PPantetheinyl_Trfase_dom"/>
</dbReference>
<evidence type="ECO:0000259" key="3">
    <source>
        <dbReference type="Pfam" id="PF01648"/>
    </source>
</evidence>
<dbReference type="RefSeq" id="WP_188341884.1">
    <property type="nucleotide sequence ID" value="NZ_CP061282.1"/>
</dbReference>
<dbReference type="Pfam" id="PF22624">
    <property type="entry name" value="AASDHPPT_N"/>
    <property type="match status" value="1"/>
</dbReference>
<dbReference type="GO" id="GO:0019878">
    <property type="term" value="P:lysine biosynthetic process via aminoadipic acid"/>
    <property type="evidence" value="ECO:0007669"/>
    <property type="project" value="TreeGrafter"/>
</dbReference>
<sequence length="279" mass="31023">MNPVHPTAREDTVGLWFCPNDGLDQPTSALLAPHWLDEHERETAGRFLFERDRRQYLVAHCLVRRVLSLETGIPEAEAVLWRSSRGRPFLQAPPGGLPDGARDLDFNLSHAHGFNVMAVARDRRVGVDIERLDRGGERGFDWVVESFAPQERAYLAGLTAGGRRDRATLRLWTLKEAYAKARGLGLGLPFDSFSFELDEEQGVVGFRPPEGDDADRWCFVELNPRPQVLVSLAVERSRDGSAPGRIEMHDGFPWGRAVPRDIPLPAPHRALAPLVGAGA</sequence>
<dbReference type="EMBL" id="CP061282">
    <property type="protein sequence ID" value="QNS09229.1"/>
    <property type="molecule type" value="Genomic_DNA"/>
</dbReference>